<name>A0A916L876_MYCTX</name>
<accession>A0A916L876</accession>
<dbReference type="EMBL" id="CSBK01000140">
    <property type="protein sequence ID" value="COX00282.1"/>
    <property type="molecule type" value="Genomic_DNA"/>
</dbReference>
<gene>
    <name evidence="1" type="ORF">ERS007739_00491</name>
</gene>
<organism evidence="1 2">
    <name type="scientific">Mycobacterium tuberculosis</name>
    <dbReference type="NCBI Taxonomy" id="1773"/>
    <lineage>
        <taxon>Bacteria</taxon>
        <taxon>Bacillati</taxon>
        <taxon>Actinomycetota</taxon>
        <taxon>Actinomycetes</taxon>
        <taxon>Mycobacteriales</taxon>
        <taxon>Mycobacteriaceae</taxon>
        <taxon>Mycobacterium</taxon>
        <taxon>Mycobacterium tuberculosis complex</taxon>
    </lineage>
</organism>
<proteinExistence type="predicted"/>
<reference evidence="2" key="1">
    <citation type="submission" date="2015-03" db="EMBL/GenBank/DDBJ databases">
        <authorList>
            <consortium name="Pathogen Informatics"/>
        </authorList>
    </citation>
    <scope>NUCLEOTIDE SEQUENCE [LARGE SCALE GENOMIC DNA]</scope>
    <source>
        <strain evidence="2">N09902308</strain>
    </source>
</reference>
<sequence length="48" mass="5332">MLCESAPVVLTNRRKFETYVYTVARDPSGRSCSQAASINESIPTGRLR</sequence>
<comment type="caution">
    <text evidence="1">The sequence shown here is derived from an EMBL/GenBank/DDBJ whole genome shotgun (WGS) entry which is preliminary data.</text>
</comment>
<dbReference type="AlphaFoldDB" id="A0A916L876"/>
<evidence type="ECO:0000313" key="2">
    <source>
        <dbReference type="Proteomes" id="UP000039021"/>
    </source>
</evidence>
<evidence type="ECO:0000313" key="1">
    <source>
        <dbReference type="EMBL" id="COX00282.1"/>
    </source>
</evidence>
<dbReference type="Proteomes" id="UP000039021">
    <property type="component" value="Unassembled WGS sequence"/>
</dbReference>
<protein>
    <submittedName>
        <fullName evidence="1">Uncharacterized protein</fullName>
    </submittedName>
</protein>